<comment type="caution">
    <text evidence="1">The sequence shown here is derived from an EMBL/GenBank/DDBJ whole genome shotgun (WGS) entry which is preliminary data.</text>
</comment>
<sequence>MTSRRVTGGLELMVPLATRAVIMVKALKTQSVEPVMVMILSGQEPSEMLTRALLCVGVRGQVMVNVNA</sequence>
<gene>
    <name evidence="1" type="ORF">EYF80_040415</name>
</gene>
<dbReference type="OrthoDB" id="10647563at2759"/>
<dbReference type="AlphaFoldDB" id="A0A4Z2G8X7"/>
<keyword evidence="2" id="KW-1185">Reference proteome</keyword>
<organism evidence="1 2">
    <name type="scientific">Liparis tanakae</name>
    <name type="common">Tanaka's snailfish</name>
    <dbReference type="NCBI Taxonomy" id="230148"/>
    <lineage>
        <taxon>Eukaryota</taxon>
        <taxon>Metazoa</taxon>
        <taxon>Chordata</taxon>
        <taxon>Craniata</taxon>
        <taxon>Vertebrata</taxon>
        <taxon>Euteleostomi</taxon>
        <taxon>Actinopterygii</taxon>
        <taxon>Neopterygii</taxon>
        <taxon>Teleostei</taxon>
        <taxon>Neoteleostei</taxon>
        <taxon>Acanthomorphata</taxon>
        <taxon>Eupercaria</taxon>
        <taxon>Perciformes</taxon>
        <taxon>Cottioidei</taxon>
        <taxon>Cottales</taxon>
        <taxon>Liparidae</taxon>
        <taxon>Liparis</taxon>
    </lineage>
</organism>
<evidence type="ECO:0000313" key="2">
    <source>
        <dbReference type="Proteomes" id="UP000314294"/>
    </source>
</evidence>
<reference evidence="1 2" key="1">
    <citation type="submission" date="2019-03" db="EMBL/GenBank/DDBJ databases">
        <title>First draft genome of Liparis tanakae, snailfish: a comprehensive survey of snailfish specific genes.</title>
        <authorList>
            <person name="Kim W."/>
            <person name="Song I."/>
            <person name="Jeong J.-H."/>
            <person name="Kim D."/>
            <person name="Kim S."/>
            <person name="Ryu S."/>
            <person name="Song J.Y."/>
            <person name="Lee S.K."/>
        </authorList>
    </citation>
    <scope>NUCLEOTIDE SEQUENCE [LARGE SCALE GENOMIC DNA]</scope>
    <source>
        <tissue evidence="1">Muscle</tissue>
    </source>
</reference>
<evidence type="ECO:0000313" key="1">
    <source>
        <dbReference type="EMBL" id="TNN49403.1"/>
    </source>
</evidence>
<proteinExistence type="predicted"/>
<dbReference type="Proteomes" id="UP000314294">
    <property type="component" value="Unassembled WGS sequence"/>
</dbReference>
<dbReference type="EMBL" id="SRLO01000658">
    <property type="protein sequence ID" value="TNN49403.1"/>
    <property type="molecule type" value="Genomic_DNA"/>
</dbReference>
<name>A0A4Z2G8X7_9TELE</name>
<protein>
    <submittedName>
        <fullName evidence="1">Uncharacterized protein</fullName>
    </submittedName>
</protein>
<accession>A0A4Z2G8X7</accession>